<evidence type="ECO:0000256" key="8">
    <source>
        <dbReference type="ARBA" id="ARBA00022946"/>
    </source>
</evidence>
<keyword evidence="5 17" id="KW-0812">Transmembrane</keyword>
<proteinExistence type="inferred from homology"/>
<dbReference type="PANTHER" id="PTHR31803">
    <property type="entry name" value="ALTERNATIVE OXIDASE"/>
    <property type="match status" value="1"/>
</dbReference>
<evidence type="ECO:0000256" key="4">
    <source>
        <dbReference type="ARBA" id="ARBA00022660"/>
    </source>
</evidence>
<comment type="function">
    <text evidence="15">Catalyzes cyanide-resistant oxygen consumption. May increase respiration when the cytochrome respiratory pathway is restricted, or in response to low temperatures.</text>
</comment>
<dbReference type="GO" id="GO:0046872">
    <property type="term" value="F:metal ion binding"/>
    <property type="evidence" value="ECO:0007669"/>
    <property type="project" value="UniProtKB-UniRule"/>
</dbReference>
<feature type="transmembrane region" description="Helical" evidence="18">
    <location>
        <begin position="202"/>
        <end position="225"/>
    </location>
</feature>
<keyword evidence="14 17" id="KW-0472">Membrane</keyword>
<dbReference type="GO" id="GO:0010230">
    <property type="term" value="P:alternative respiration"/>
    <property type="evidence" value="ECO:0007669"/>
    <property type="project" value="TreeGrafter"/>
</dbReference>
<evidence type="ECO:0000256" key="12">
    <source>
        <dbReference type="ARBA" id="ARBA00023004"/>
    </source>
</evidence>
<dbReference type="GO" id="GO:0009916">
    <property type="term" value="F:alternative oxidase activity"/>
    <property type="evidence" value="ECO:0007669"/>
    <property type="project" value="UniProtKB-UniRule"/>
</dbReference>
<reference evidence="20" key="1">
    <citation type="submission" date="2016-04" db="EMBL/GenBank/DDBJ databases">
        <title>Comparative genomics of biotechnologically important yeasts.</title>
        <authorList>
            <consortium name="DOE Joint Genome Institute"/>
            <person name="Riley R."/>
            <person name="Haridas S."/>
            <person name="Wolfe K.H."/>
            <person name="Lopes M.R."/>
            <person name="Hittinger C.T."/>
            <person name="Goker M."/>
            <person name="Salamov A."/>
            <person name="Wisecaver J."/>
            <person name="Long T.M."/>
            <person name="Aerts A.L."/>
            <person name="Barry K."/>
            <person name="Choi C."/>
            <person name="Clum A."/>
            <person name="Coughlan A.Y."/>
            <person name="Deshpande S."/>
            <person name="Douglass A.P."/>
            <person name="Hanson S.J."/>
            <person name="Klenk H.-P."/>
            <person name="Labutti K."/>
            <person name="Lapidus A."/>
            <person name="Lindquist E."/>
            <person name="Lipzen A."/>
            <person name="Meier-Kolthoff J.P."/>
            <person name="Ohm R.A."/>
            <person name="Otillar R.P."/>
            <person name="Pangilinan J."/>
            <person name="Peng Y."/>
            <person name="Rokas A."/>
            <person name="Rosa C.A."/>
            <person name="Scheuner C."/>
            <person name="Sibirny A.A."/>
            <person name="Slot J.C."/>
            <person name="Stielow J.B."/>
            <person name="Sun H."/>
            <person name="Kurtzman C.P."/>
            <person name="Blackwell M."/>
            <person name="Grigoriev I.V."/>
            <person name="Jeffries T.W."/>
        </authorList>
    </citation>
    <scope>NUCLEOTIDE SEQUENCE [LARGE SCALE GENOMIC DNA]</scope>
    <source>
        <strain evidence="20">NRRL YB-2248</strain>
    </source>
</reference>
<evidence type="ECO:0000256" key="10">
    <source>
        <dbReference type="ARBA" id="ARBA00022989"/>
    </source>
</evidence>
<comment type="similarity">
    <text evidence="2 17">Belongs to the alternative oxidase family.</text>
</comment>
<dbReference type="PIRSF" id="PIRSF005229">
    <property type="entry name" value="AOX"/>
    <property type="match status" value="1"/>
</dbReference>
<dbReference type="Proteomes" id="UP000094801">
    <property type="component" value="Unassembled WGS sequence"/>
</dbReference>
<evidence type="ECO:0000256" key="17">
    <source>
        <dbReference type="RuleBase" id="RU003779"/>
    </source>
</evidence>
<dbReference type="InterPro" id="IPR002680">
    <property type="entry name" value="AOX"/>
</dbReference>
<keyword evidence="8" id="KW-0809">Transit peptide</keyword>
<keyword evidence="7" id="KW-0999">Mitochondrion inner membrane</keyword>
<dbReference type="STRING" id="983967.A0A1E4ST32"/>
<evidence type="ECO:0000256" key="18">
    <source>
        <dbReference type="SAM" id="Phobius"/>
    </source>
</evidence>
<evidence type="ECO:0000256" key="2">
    <source>
        <dbReference type="ARBA" id="ARBA00008388"/>
    </source>
</evidence>
<evidence type="ECO:0000256" key="7">
    <source>
        <dbReference type="ARBA" id="ARBA00022792"/>
    </source>
</evidence>
<protein>
    <recommendedName>
        <fullName evidence="17">Alternative oxidase</fullName>
        <ecNumber evidence="17">1.-.-.-</ecNumber>
    </recommendedName>
</protein>
<dbReference type="OrthoDB" id="16906at2759"/>
<dbReference type="Pfam" id="PF01786">
    <property type="entry name" value="AOX"/>
    <property type="match status" value="1"/>
</dbReference>
<keyword evidence="13" id="KW-0496">Mitochondrion</keyword>
<keyword evidence="3" id="KW-0813">Transport</keyword>
<comment type="cofactor">
    <cofactor evidence="16 17">
        <name>Fe cation</name>
        <dbReference type="ChEBI" id="CHEBI:24875"/>
    </cofactor>
    <text evidence="16 17">Binds 2 iron ions per subunit.</text>
</comment>
<keyword evidence="12 16" id="KW-0408">Iron</keyword>
<evidence type="ECO:0000256" key="16">
    <source>
        <dbReference type="PIRSR" id="PIRSR005229-1"/>
    </source>
</evidence>
<feature type="binding site" evidence="16">
    <location>
        <position position="292"/>
    </location>
    <ligand>
        <name>Fe cation</name>
        <dbReference type="ChEBI" id="CHEBI:24875"/>
        <label>1</label>
    </ligand>
</feature>
<evidence type="ECO:0000256" key="11">
    <source>
        <dbReference type="ARBA" id="ARBA00023002"/>
    </source>
</evidence>
<evidence type="ECO:0000256" key="14">
    <source>
        <dbReference type="ARBA" id="ARBA00023136"/>
    </source>
</evidence>
<keyword evidence="6 16" id="KW-0479">Metal-binding</keyword>
<accession>A0A1E4ST32</accession>
<evidence type="ECO:0000313" key="20">
    <source>
        <dbReference type="Proteomes" id="UP000094801"/>
    </source>
</evidence>
<feature type="binding site" evidence="16">
    <location>
        <position position="187"/>
    </location>
    <ligand>
        <name>Fe cation</name>
        <dbReference type="ChEBI" id="CHEBI:24875"/>
        <label>1</label>
    </ligand>
</feature>
<evidence type="ECO:0000256" key="1">
    <source>
        <dbReference type="ARBA" id="ARBA00004273"/>
    </source>
</evidence>
<dbReference type="Gene3D" id="1.20.1260.140">
    <property type="entry name" value="Alternative oxidase"/>
    <property type="match status" value="1"/>
</dbReference>
<evidence type="ECO:0000256" key="13">
    <source>
        <dbReference type="ARBA" id="ARBA00023128"/>
    </source>
</evidence>
<dbReference type="EMBL" id="KV453877">
    <property type="protein sequence ID" value="ODV82664.1"/>
    <property type="molecule type" value="Genomic_DNA"/>
</dbReference>
<feature type="binding site" evidence="16">
    <location>
        <position position="190"/>
    </location>
    <ligand>
        <name>Fe cation</name>
        <dbReference type="ChEBI" id="CHEBI:24875"/>
        <label>1</label>
    </ligand>
</feature>
<evidence type="ECO:0000256" key="5">
    <source>
        <dbReference type="ARBA" id="ARBA00022692"/>
    </source>
</evidence>
<evidence type="ECO:0000313" key="19">
    <source>
        <dbReference type="EMBL" id="ODV82664.1"/>
    </source>
</evidence>
<evidence type="ECO:0000256" key="15">
    <source>
        <dbReference type="ARBA" id="ARBA00025285"/>
    </source>
</evidence>
<comment type="subcellular location">
    <subcellularLocation>
        <location evidence="1">Mitochondrion inner membrane</location>
    </subcellularLocation>
</comment>
<dbReference type="FunFam" id="1.20.1260.140:FF:000002">
    <property type="entry name" value="Alternative oxidase"/>
    <property type="match status" value="1"/>
</dbReference>
<keyword evidence="9 17" id="KW-0249">Electron transport</keyword>
<feature type="transmembrane region" description="Helical" evidence="18">
    <location>
        <begin position="140"/>
        <end position="161"/>
    </location>
</feature>
<evidence type="ECO:0000256" key="6">
    <source>
        <dbReference type="ARBA" id="ARBA00022723"/>
    </source>
</evidence>
<evidence type="ECO:0000256" key="3">
    <source>
        <dbReference type="ARBA" id="ARBA00022448"/>
    </source>
</evidence>
<name>A0A1E4ST32_9ASCO</name>
<evidence type="ECO:0000256" key="9">
    <source>
        <dbReference type="ARBA" id="ARBA00022982"/>
    </source>
</evidence>
<keyword evidence="10 18" id="KW-1133">Transmembrane helix</keyword>
<dbReference type="AlphaFoldDB" id="A0A1E4ST32"/>
<keyword evidence="11 17" id="KW-0560">Oxidoreductase</keyword>
<dbReference type="InterPro" id="IPR038659">
    <property type="entry name" value="AOX_sf"/>
</dbReference>
<feature type="binding site" evidence="16">
    <location>
        <position position="148"/>
    </location>
    <ligand>
        <name>Fe cation</name>
        <dbReference type="ChEBI" id="CHEBI:24875"/>
        <label>1</label>
    </ligand>
</feature>
<feature type="binding site" evidence="16">
    <location>
        <position position="295"/>
    </location>
    <ligand>
        <name>Fe cation</name>
        <dbReference type="ChEBI" id="CHEBI:24875"/>
        <label>2</label>
    </ligand>
</feature>
<dbReference type="GO" id="GO:0098803">
    <property type="term" value="C:respiratory chain complex"/>
    <property type="evidence" value="ECO:0007669"/>
    <property type="project" value="UniProtKB-UniRule"/>
</dbReference>
<dbReference type="PANTHER" id="PTHR31803:SF3">
    <property type="entry name" value="ALTERNATIVE OXIDASE"/>
    <property type="match status" value="1"/>
</dbReference>
<organism evidence="19 20">
    <name type="scientific">[Candida] arabinofermentans NRRL YB-2248</name>
    <dbReference type="NCBI Taxonomy" id="983967"/>
    <lineage>
        <taxon>Eukaryota</taxon>
        <taxon>Fungi</taxon>
        <taxon>Dikarya</taxon>
        <taxon>Ascomycota</taxon>
        <taxon>Saccharomycotina</taxon>
        <taxon>Pichiomycetes</taxon>
        <taxon>Pichiales</taxon>
        <taxon>Pichiaceae</taxon>
        <taxon>Ogataea</taxon>
        <taxon>Ogataea/Candida clade</taxon>
    </lineage>
</organism>
<dbReference type="EC" id="1.-.-.-" evidence="17"/>
<keyword evidence="4 17" id="KW-0679">Respiratory chain</keyword>
<feature type="binding site" evidence="16">
    <location>
        <position position="238"/>
    </location>
    <ligand>
        <name>Fe cation</name>
        <dbReference type="ChEBI" id="CHEBI:24875"/>
        <label>2</label>
    </ligand>
</feature>
<dbReference type="GO" id="GO:0005743">
    <property type="term" value="C:mitochondrial inner membrane"/>
    <property type="evidence" value="ECO:0007669"/>
    <property type="project" value="UniProtKB-SubCell"/>
</dbReference>
<keyword evidence="20" id="KW-1185">Reference proteome</keyword>
<sequence>MLSTVIRPKFRLSTPLVSRYFSISSSILNNERILQGYRDSLSTLPPPKRNKLVKLRKELPPPEEYISEPTFQHPIYDVNEMHQIKTDHREATTMSDSIALLGIKILRTTFDFFTNYREPKNLQDNIEIAKSSNRMTPEKWLTRFIILESVAGIPGSVAGFLRHLHSMRMLRRDKAFIETLYDEAYNERMHLLTFMQLAEPGLIARSLLIAGQGVFCNIFFMFYLVSPKICHRFVGYLEEEAVHTYTRCLEDLKLGLLPGLNDLKVPDIAKNYWHMKDDCTMEDLINYVRADEAKHREVNHTFANLNLSGDKCDRNPFALEIKDVEKEQPSKTLKNHKAKGWERSDLIL</sequence>
<gene>
    <name evidence="19" type="ORF">CANARDRAFT_10324</name>
</gene>
<dbReference type="CDD" id="cd01053">
    <property type="entry name" value="AOX"/>
    <property type="match status" value="1"/>
</dbReference>
<feature type="binding site" evidence="16">
    <location>
        <position position="292"/>
    </location>
    <ligand>
        <name>Fe cation</name>
        <dbReference type="ChEBI" id="CHEBI:24875"/>
        <label>2</label>
    </ligand>
</feature>
<feature type="binding site" evidence="16">
    <location>
        <position position="187"/>
    </location>
    <ligand>
        <name>Fe cation</name>
        <dbReference type="ChEBI" id="CHEBI:24875"/>
        <label>2</label>
    </ligand>
</feature>